<evidence type="ECO:0000256" key="2">
    <source>
        <dbReference type="ARBA" id="ARBA00023239"/>
    </source>
</evidence>
<name>A0AA41W8E6_9GAMM</name>
<evidence type="ECO:0000256" key="1">
    <source>
        <dbReference type="ARBA" id="ARBA00022729"/>
    </source>
</evidence>
<gene>
    <name evidence="5" type="ORF">NAF29_13775</name>
</gene>
<dbReference type="Proteomes" id="UP001165393">
    <property type="component" value="Unassembled WGS sequence"/>
</dbReference>
<dbReference type="SUPFAM" id="SSF48230">
    <property type="entry name" value="Chondroitin AC/alginate lyase"/>
    <property type="match status" value="1"/>
</dbReference>
<dbReference type="Gene3D" id="1.50.10.100">
    <property type="entry name" value="Chondroitin AC/alginate lyase"/>
    <property type="match status" value="1"/>
</dbReference>
<evidence type="ECO:0000256" key="3">
    <source>
        <dbReference type="SAM" id="SignalP"/>
    </source>
</evidence>
<dbReference type="AlphaFoldDB" id="A0AA41W8E6"/>
<dbReference type="EMBL" id="JAMQGP010000007">
    <property type="protein sequence ID" value="MCM2680731.1"/>
    <property type="molecule type" value="Genomic_DNA"/>
</dbReference>
<evidence type="ECO:0000313" key="5">
    <source>
        <dbReference type="EMBL" id="MCM2680731.1"/>
    </source>
</evidence>
<dbReference type="GO" id="GO:0016829">
    <property type="term" value="F:lyase activity"/>
    <property type="evidence" value="ECO:0007669"/>
    <property type="project" value="UniProtKB-KW"/>
</dbReference>
<feature type="signal peptide" evidence="3">
    <location>
        <begin position="1"/>
        <end position="20"/>
    </location>
</feature>
<accession>A0AA41W8E6</accession>
<proteinExistence type="predicted"/>
<sequence>MRSLLSLVAFLALLCTSCISTNNVDQLRFISYDSVALAKNKQLIGPSNKAYVKLLEKADASLESAIDPVTNKTLLPASGDPHDYFSFGPYWWPNPDTEDGLPYVKRDGEYNMATKTAATDKMRMIKLAHEVKALGLAYYFSEDPKYAEKAKAQLRAWYINPATRMNPNMNHAQAIPGLVDGRGIGLIDSRLLIGVIDSVELIRPTLTDEEYNAIVQWFAELKHWMLTSKNGKEEDAYFNNHGTWFDAQVVAIAIFVGDTEEAKTRLQKITTTRIQAHFDAHGEQEEELSRTKPWHYVNFNLEAYSLLGRYADVLGVDLWNFKTGGISLEQGYRFVADYAATGKAWPYKEKGGYKPYQAYGNMLYAEAAYQTDAYRDAVAALKADKKVQEDIHNLLF</sequence>
<dbReference type="InterPro" id="IPR008929">
    <property type="entry name" value="Chondroitin_lyas"/>
</dbReference>
<keyword evidence="1 3" id="KW-0732">Signal</keyword>
<dbReference type="RefSeq" id="WP_251262215.1">
    <property type="nucleotide sequence ID" value="NZ_JAMQGP010000007.1"/>
</dbReference>
<reference evidence="5 6" key="1">
    <citation type="journal article" date="2013" name="Antonie Van Leeuwenhoek">
        <title>Echinimonas agarilytica gen. nov., sp. nov., a new gammaproteobacterium isolated from the sea urchin Strongylocentrotus intermedius.</title>
        <authorList>
            <person name="Nedashkovskaya O.I."/>
            <person name="Stenkova A.M."/>
            <person name="Zhukova N.V."/>
            <person name="Van Trappen S."/>
            <person name="Lee J.S."/>
            <person name="Kim S.B."/>
        </authorList>
    </citation>
    <scope>NUCLEOTIDE SEQUENCE [LARGE SCALE GENOMIC DNA]</scope>
    <source>
        <strain evidence="5 6">KMM 6351</strain>
    </source>
</reference>
<organism evidence="5 6">
    <name type="scientific">Echinimonas agarilytica</name>
    <dbReference type="NCBI Taxonomy" id="1215918"/>
    <lineage>
        <taxon>Bacteria</taxon>
        <taxon>Pseudomonadati</taxon>
        <taxon>Pseudomonadota</taxon>
        <taxon>Gammaproteobacteria</taxon>
        <taxon>Alteromonadales</taxon>
        <taxon>Echinimonadaceae</taxon>
        <taxon>Echinimonas</taxon>
    </lineage>
</organism>
<feature type="chain" id="PRO_5041308754" evidence="3">
    <location>
        <begin position="21"/>
        <end position="396"/>
    </location>
</feature>
<evidence type="ECO:0000313" key="6">
    <source>
        <dbReference type="Proteomes" id="UP001165393"/>
    </source>
</evidence>
<keyword evidence="2 5" id="KW-0456">Lyase</keyword>
<protein>
    <submittedName>
        <fullName evidence="5">Alginate lyase family protein</fullName>
    </submittedName>
</protein>
<comment type="caution">
    <text evidence="5">The sequence shown here is derived from an EMBL/GenBank/DDBJ whole genome shotgun (WGS) entry which is preliminary data.</text>
</comment>
<feature type="domain" description="Alginate lyase" evidence="4">
    <location>
        <begin position="69"/>
        <end position="345"/>
    </location>
</feature>
<keyword evidence="6" id="KW-1185">Reference proteome</keyword>
<dbReference type="GO" id="GO:0042597">
    <property type="term" value="C:periplasmic space"/>
    <property type="evidence" value="ECO:0007669"/>
    <property type="project" value="InterPro"/>
</dbReference>
<dbReference type="InterPro" id="IPR008397">
    <property type="entry name" value="Alginate_lyase_dom"/>
</dbReference>
<evidence type="ECO:0000259" key="4">
    <source>
        <dbReference type="Pfam" id="PF05426"/>
    </source>
</evidence>
<dbReference type="Pfam" id="PF05426">
    <property type="entry name" value="Alginate_lyase"/>
    <property type="match status" value="1"/>
</dbReference>